<dbReference type="PANTHER" id="PTHR34661:SF1">
    <property type="entry name" value="INCREASED DNA METHYLATION 3"/>
    <property type="match status" value="1"/>
</dbReference>
<reference evidence="1 2" key="1">
    <citation type="submission" date="2024-02" db="EMBL/GenBank/DDBJ databases">
        <authorList>
            <person name="Vignale AGUSTIN F."/>
            <person name="Sosa J E."/>
            <person name="Modenutti C."/>
        </authorList>
    </citation>
    <scope>NUCLEOTIDE SEQUENCE [LARGE SCALE GENOMIC DNA]</scope>
</reference>
<dbReference type="InterPro" id="IPR008978">
    <property type="entry name" value="HSP20-like_chaperone"/>
</dbReference>
<organism evidence="1 2">
    <name type="scientific">Ilex paraguariensis</name>
    <name type="common">yerba mate</name>
    <dbReference type="NCBI Taxonomy" id="185542"/>
    <lineage>
        <taxon>Eukaryota</taxon>
        <taxon>Viridiplantae</taxon>
        <taxon>Streptophyta</taxon>
        <taxon>Embryophyta</taxon>
        <taxon>Tracheophyta</taxon>
        <taxon>Spermatophyta</taxon>
        <taxon>Magnoliopsida</taxon>
        <taxon>eudicotyledons</taxon>
        <taxon>Gunneridae</taxon>
        <taxon>Pentapetalae</taxon>
        <taxon>asterids</taxon>
        <taxon>campanulids</taxon>
        <taxon>Aquifoliales</taxon>
        <taxon>Aquifoliaceae</taxon>
        <taxon>Ilex</taxon>
    </lineage>
</organism>
<name>A0ABC8UA76_9AQUA</name>
<dbReference type="FunFam" id="2.60.40.790:FF:000049">
    <property type="entry name" value="Increased DNA methylation 3"/>
    <property type="match status" value="1"/>
</dbReference>
<gene>
    <name evidence="1" type="ORF">ILEXP_LOCUS48213</name>
</gene>
<sequence length="260" mass="28620">MHRRRWAIWSSSKERKTVAVILIDALCLGLRSFLCFSKSFLFLLCNFTVPFSSELSRMDTIHSEKKLNIILLKNCGETVPRKDFNQTNYASAKLQDEMRKSSLCDPVQMSASPMTSSLDRPCMIPLLSIPNVEENSSKASIVFTGTAGKGGTGPSIGAVDIGVSKSAYFFRVSLPGVKKDPGLFSCEIERDGKVHIVGVTSTGGRTVLKHSRVFEIKFQQQCPPGPFTLSFSLPGSVDPRLLVPNFRSDGIFEAVVAKYE</sequence>
<accession>A0ABC8UA76</accession>
<dbReference type="Gene3D" id="2.60.40.790">
    <property type="match status" value="1"/>
</dbReference>
<dbReference type="Proteomes" id="UP001642360">
    <property type="component" value="Unassembled WGS sequence"/>
</dbReference>
<dbReference type="CDD" id="cd06464">
    <property type="entry name" value="ACD_sHsps-like"/>
    <property type="match status" value="1"/>
</dbReference>
<dbReference type="PANTHER" id="PTHR34661">
    <property type="entry name" value="INCREASED DNA METHYLATION 3"/>
    <property type="match status" value="1"/>
</dbReference>
<dbReference type="InterPro" id="IPR039321">
    <property type="entry name" value="IDM2/3-like"/>
</dbReference>
<evidence type="ECO:0000313" key="2">
    <source>
        <dbReference type="Proteomes" id="UP001642360"/>
    </source>
</evidence>
<dbReference type="AlphaFoldDB" id="A0ABC8UA76"/>
<comment type="caution">
    <text evidence="1">The sequence shown here is derived from an EMBL/GenBank/DDBJ whole genome shotgun (WGS) entry which is preliminary data.</text>
</comment>
<keyword evidence="2" id="KW-1185">Reference proteome</keyword>
<evidence type="ECO:0000313" key="1">
    <source>
        <dbReference type="EMBL" id="CAK9178280.1"/>
    </source>
</evidence>
<proteinExistence type="predicted"/>
<dbReference type="EMBL" id="CAUOFW020007279">
    <property type="protein sequence ID" value="CAK9178280.1"/>
    <property type="molecule type" value="Genomic_DNA"/>
</dbReference>
<protein>
    <recommendedName>
        <fullName evidence="3">SHSP domain-containing protein</fullName>
    </recommendedName>
</protein>
<evidence type="ECO:0008006" key="3">
    <source>
        <dbReference type="Google" id="ProtNLM"/>
    </source>
</evidence>